<dbReference type="InterPro" id="IPR027417">
    <property type="entry name" value="P-loop_NTPase"/>
</dbReference>
<keyword evidence="3" id="KW-0804">Transcription</keyword>
<dbReference type="Gene3D" id="1.10.10.10">
    <property type="entry name" value="Winged helix-like DNA-binding domain superfamily/Winged helix DNA-binding domain"/>
    <property type="match status" value="1"/>
</dbReference>
<dbReference type="Pfam" id="PF00196">
    <property type="entry name" value="GerE"/>
    <property type="match status" value="1"/>
</dbReference>
<organism evidence="6 7">
    <name type="scientific">Acetobacterium bakii</name>
    <dbReference type="NCBI Taxonomy" id="52689"/>
    <lineage>
        <taxon>Bacteria</taxon>
        <taxon>Bacillati</taxon>
        <taxon>Bacillota</taxon>
        <taxon>Clostridia</taxon>
        <taxon>Eubacteriales</taxon>
        <taxon>Eubacteriaceae</taxon>
        <taxon>Acetobacterium</taxon>
    </lineage>
</organism>
<dbReference type="AlphaFoldDB" id="A0A0L6TZP6"/>
<dbReference type="InterPro" id="IPR000792">
    <property type="entry name" value="Tscrpt_reg_LuxR_C"/>
</dbReference>
<dbReference type="STRING" id="52689.AKG39_10295"/>
<dbReference type="SUPFAM" id="SSF52540">
    <property type="entry name" value="P-loop containing nucleoside triphosphate hydrolases"/>
    <property type="match status" value="1"/>
</dbReference>
<dbReference type="RefSeq" id="WP_050740313.1">
    <property type="nucleotide sequence ID" value="NZ_LGYO01000023.1"/>
</dbReference>
<dbReference type="InterPro" id="IPR059106">
    <property type="entry name" value="WHD_MalT"/>
</dbReference>
<dbReference type="InterPro" id="IPR016032">
    <property type="entry name" value="Sig_transdc_resp-reg_C-effctor"/>
</dbReference>
<accession>A0A0L6TZP6</accession>
<evidence type="ECO:0000259" key="5">
    <source>
        <dbReference type="PROSITE" id="PS50043"/>
    </source>
</evidence>
<dbReference type="PANTHER" id="PTHR44688">
    <property type="entry name" value="DNA-BINDING TRANSCRIPTIONAL ACTIVATOR DEVR_DOSR"/>
    <property type="match status" value="1"/>
</dbReference>
<feature type="domain" description="HTH luxR-type" evidence="5">
    <location>
        <begin position="796"/>
        <end position="861"/>
    </location>
</feature>
<dbReference type="InterPro" id="IPR011990">
    <property type="entry name" value="TPR-like_helical_dom_sf"/>
</dbReference>
<evidence type="ECO:0000313" key="6">
    <source>
        <dbReference type="EMBL" id="KNZ41739.1"/>
    </source>
</evidence>
<evidence type="ECO:0000256" key="2">
    <source>
        <dbReference type="ARBA" id="ARBA00023125"/>
    </source>
</evidence>
<dbReference type="OrthoDB" id="2039528at2"/>
<proteinExistence type="predicted"/>
<protein>
    <recommendedName>
        <fullName evidence="5">HTH luxR-type domain-containing protein</fullName>
    </recommendedName>
</protein>
<dbReference type="Gene3D" id="3.40.50.300">
    <property type="entry name" value="P-loop containing nucleotide triphosphate hydrolases"/>
    <property type="match status" value="1"/>
</dbReference>
<evidence type="ECO:0000256" key="3">
    <source>
        <dbReference type="ARBA" id="ARBA00023163"/>
    </source>
</evidence>
<keyword evidence="7" id="KW-1185">Reference proteome</keyword>
<gene>
    <name evidence="6" type="ORF">AKG39_10295</name>
</gene>
<feature type="coiled-coil region" evidence="4">
    <location>
        <begin position="684"/>
        <end position="711"/>
    </location>
</feature>
<dbReference type="EMBL" id="LGYO01000023">
    <property type="protein sequence ID" value="KNZ41739.1"/>
    <property type="molecule type" value="Genomic_DNA"/>
</dbReference>
<dbReference type="GO" id="GO:0006355">
    <property type="term" value="P:regulation of DNA-templated transcription"/>
    <property type="evidence" value="ECO:0007669"/>
    <property type="project" value="InterPro"/>
</dbReference>
<dbReference type="PROSITE" id="PS00622">
    <property type="entry name" value="HTH_LUXR_1"/>
    <property type="match status" value="1"/>
</dbReference>
<dbReference type="Proteomes" id="UP000036873">
    <property type="component" value="Unassembled WGS sequence"/>
</dbReference>
<dbReference type="SMART" id="SM00421">
    <property type="entry name" value="HTH_LUXR"/>
    <property type="match status" value="1"/>
</dbReference>
<evidence type="ECO:0000313" key="7">
    <source>
        <dbReference type="Proteomes" id="UP000036873"/>
    </source>
</evidence>
<dbReference type="Gene3D" id="1.25.40.10">
    <property type="entry name" value="Tetratricopeptide repeat domain"/>
    <property type="match status" value="1"/>
</dbReference>
<dbReference type="PRINTS" id="PR00038">
    <property type="entry name" value="HTHLUXR"/>
</dbReference>
<dbReference type="PROSITE" id="PS50043">
    <property type="entry name" value="HTH_LUXR_2"/>
    <property type="match status" value="1"/>
</dbReference>
<evidence type="ECO:0000256" key="1">
    <source>
        <dbReference type="ARBA" id="ARBA00023015"/>
    </source>
</evidence>
<dbReference type="InterPro" id="IPR036388">
    <property type="entry name" value="WH-like_DNA-bd_sf"/>
</dbReference>
<keyword evidence="2" id="KW-0238">DNA-binding</keyword>
<comment type="caution">
    <text evidence="6">The sequence shown here is derived from an EMBL/GenBank/DDBJ whole genome shotgun (WGS) entry which is preliminary data.</text>
</comment>
<dbReference type="Pfam" id="PF25873">
    <property type="entry name" value="WHD_MalT"/>
    <property type="match status" value="1"/>
</dbReference>
<sequence length="866" mass="100646">MEYNIPILSVKLKMPQPRKNYIIRQDLFERLAALKEFKVSIVKAGAGSGKTTLLSSFIIETGLENTKWLTLDENANQAFVFWNYMIESVKEYFNDSKTDFQTYFDSNMQKENLWQILSLFVNKLSIKKDIVLVLDDFQMVSDEFLISTINYFIKNMPDNIHLVLLTREIPEIYLGELAIEDKLMLIDEDAIRLTKEESRKFLIDTLKLNIKEEQIISMIDASEGWIGGLQLLAISAKDNRVQTIEGLKMSSRVLNDYITKEIFEYLSEDVQEFLVETSILRYFNQTICEKYNPDIDFIPMMAAILQKNLFVINIDNNAAIYRYHAIMAEYLKSIFEKLEPDKKNEFHHSAASRSCELGDYEESLYHLFSIKDYEKIMNLILKMPQTALTFSYLMKVPMEEIAKNRDFAYQYYFYYYASVDEEACRSIYHFIKLNMKGDKTFEAFNRSDMFFSNDWDFQNVNTLSLEQIKALPLNSITTAFLLIKEAYFLYANSEFLKALGYLDYAEAVYQKTGNIYIGYFVFSEKSQIYEDMGELALCLNLYKEMEPMIFQVKSLASSYYIGIAGVYLRQLSLDNAFKMLENTKKCLTGDANNIDRAYQYTLAEYYYLTGDDTRTEKLLLEVMGQEAFQNIYYSARLLRYPLYREQHSELAKNFAAKYESMDNLVKNMDCDLLYTSIQYEFGNKEKALDLVEALIAKARKMQNKLKIVEGDLLKTRMLLESQGNTRDIQNLFIEAVSYAAEDEIANPFWFEQKTAHKVLGDLKTELKKELSEKEFEFVLRILTADVSHGIYGLKKREKNQNDLTERENEVIQELASGSSNMQIAEKLCVSLATVKSHINNIYGKLGVNNRVAAVNKMKTAHPTANQ</sequence>
<dbReference type="SUPFAM" id="SSF46894">
    <property type="entry name" value="C-terminal effector domain of the bipartite response regulators"/>
    <property type="match status" value="1"/>
</dbReference>
<dbReference type="CDD" id="cd06170">
    <property type="entry name" value="LuxR_C_like"/>
    <property type="match status" value="1"/>
</dbReference>
<reference evidence="7" key="1">
    <citation type="submission" date="2015-07" db="EMBL/GenBank/DDBJ databases">
        <title>Draft genome sequence of Acetobacterium bakii DSM 8293, a potential psychrophilic chemical producer through syngas fermentation.</title>
        <authorList>
            <person name="Song Y."/>
            <person name="Hwang S."/>
            <person name="Cho B.-K."/>
        </authorList>
    </citation>
    <scope>NUCLEOTIDE SEQUENCE [LARGE SCALE GENOMIC DNA]</scope>
    <source>
        <strain evidence="7">DSM 8239</strain>
    </source>
</reference>
<dbReference type="PANTHER" id="PTHR44688:SF16">
    <property type="entry name" value="DNA-BINDING TRANSCRIPTIONAL ACTIVATOR DEVR_DOSR"/>
    <property type="match status" value="1"/>
</dbReference>
<keyword evidence="1" id="KW-0805">Transcription regulation</keyword>
<name>A0A0L6TZP6_9FIRM</name>
<keyword evidence="4" id="KW-0175">Coiled coil</keyword>
<dbReference type="GO" id="GO:0003677">
    <property type="term" value="F:DNA binding"/>
    <property type="evidence" value="ECO:0007669"/>
    <property type="project" value="UniProtKB-KW"/>
</dbReference>
<evidence type="ECO:0000256" key="4">
    <source>
        <dbReference type="SAM" id="Coils"/>
    </source>
</evidence>